<feature type="compositionally biased region" description="Pro residues" evidence="1">
    <location>
        <begin position="56"/>
        <end position="66"/>
    </location>
</feature>
<evidence type="ECO:0000256" key="1">
    <source>
        <dbReference type="SAM" id="MobiDB-lite"/>
    </source>
</evidence>
<comment type="caution">
    <text evidence="4">The sequence shown here is derived from an EMBL/GenBank/DDBJ whole genome shotgun (WGS) entry which is preliminary data.</text>
</comment>
<dbReference type="InterPro" id="IPR045759">
    <property type="entry name" value="Ap4A_phos1/2_N"/>
</dbReference>
<evidence type="ECO:0000313" key="4">
    <source>
        <dbReference type="EMBL" id="KAK0639506.1"/>
    </source>
</evidence>
<dbReference type="Gene3D" id="3.30.428.70">
    <property type="match status" value="1"/>
</dbReference>
<dbReference type="SUPFAM" id="SSF54197">
    <property type="entry name" value="HIT-like"/>
    <property type="match status" value="1"/>
</dbReference>
<dbReference type="GO" id="GO:0005524">
    <property type="term" value="F:ATP binding"/>
    <property type="evidence" value="ECO:0007669"/>
    <property type="project" value="InterPro"/>
</dbReference>
<dbReference type="InterPro" id="IPR019200">
    <property type="entry name" value="ATP_adenylylTrfase_C"/>
</dbReference>
<reference evidence="4" key="1">
    <citation type="submission" date="2023-06" db="EMBL/GenBank/DDBJ databases">
        <title>Genome-scale phylogeny and comparative genomics of the fungal order Sordariales.</title>
        <authorList>
            <consortium name="Lawrence Berkeley National Laboratory"/>
            <person name="Hensen N."/>
            <person name="Bonometti L."/>
            <person name="Westerberg I."/>
            <person name="Brannstrom I.O."/>
            <person name="Guillou S."/>
            <person name="Cros-Aarteil S."/>
            <person name="Calhoun S."/>
            <person name="Haridas S."/>
            <person name="Kuo A."/>
            <person name="Mondo S."/>
            <person name="Pangilinan J."/>
            <person name="Riley R."/>
            <person name="Labutti K."/>
            <person name="Andreopoulos B."/>
            <person name="Lipzen A."/>
            <person name="Chen C."/>
            <person name="Yanf M."/>
            <person name="Daum C."/>
            <person name="Ng V."/>
            <person name="Clum A."/>
            <person name="Steindorff A."/>
            <person name="Ohm R."/>
            <person name="Martin F."/>
            <person name="Silar P."/>
            <person name="Natvig D."/>
            <person name="Lalanne C."/>
            <person name="Gautier V."/>
            <person name="Ament-Velasquez S.L."/>
            <person name="Kruys A."/>
            <person name="Hutchinson M.I."/>
            <person name="Powell A.J."/>
            <person name="Barry K."/>
            <person name="Miller A.N."/>
            <person name="Grigoriev I.V."/>
            <person name="Debuchy R."/>
            <person name="Gladieux P."/>
            <person name="Thoren M.H."/>
            <person name="Johannesson H."/>
        </authorList>
    </citation>
    <scope>NUCLEOTIDE SEQUENCE</scope>
    <source>
        <strain evidence="4">SMH2532-1</strain>
    </source>
</reference>
<feature type="domain" description="ATP adenylyltransferase C-terminal" evidence="2">
    <location>
        <begin position="196"/>
        <end position="314"/>
    </location>
</feature>
<evidence type="ECO:0000259" key="2">
    <source>
        <dbReference type="Pfam" id="PF09830"/>
    </source>
</evidence>
<evidence type="ECO:0000259" key="3">
    <source>
        <dbReference type="Pfam" id="PF19327"/>
    </source>
</evidence>
<dbReference type="GO" id="GO:0009117">
    <property type="term" value="P:nucleotide metabolic process"/>
    <property type="evidence" value="ECO:0007669"/>
    <property type="project" value="InterPro"/>
</dbReference>
<sequence length="323" mass="35225">MTPIKPPPNLPELVKTTFSKALAAGDVNFYPTQVTLLNINSVPFQLRFSPSLANKPKPPAPPPSSTPPAADRPRFNPFDNPSPALLVASLPPSHNLILNKFAIVPEHFILATKAFKPQTHLLEADDLAATYACIEAYRADGKELFAFFNSGEHSGASQPHRHLQLLEVERMREGLEGQGGWEVVAGRLVGEEEVVLPFRTFVEGIHGDMDGEALRGVYLRLYRRACEALGVDGVREEGEARICYNMAMTREVVVVMPRVAEGAEVRSAGEVVGKLALNGTVLAGTALVKSQAEWDALRNDPEQVIEVLKRIGVPTESEPALRL</sequence>
<dbReference type="Proteomes" id="UP001174936">
    <property type="component" value="Unassembled WGS sequence"/>
</dbReference>
<dbReference type="InterPro" id="IPR043171">
    <property type="entry name" value="Ap4A_phos1/2-like"/>
</dbReference>
<dbReference type="Pfam" id="PF09830">
    <property type="entry name" value="ATP_transf"/>
    <property type="match status" value="1"/>
</dbReference>
<accession>A0AA39XTR9</accession>
<dbReference type="GO" id="GO:0003877">
    <property type="term" value="F:ATP:ADP adenylyltransferase activity"/>
    <property type="evidence" value="ECO:0007669"/>
    <property type="project" value="InterPro"/>
</dbReference>
<organism evidence="4 5">
    <name type="scientific">Cercophora newfieldiana</name>
    <dbReference type="NCBI Taxonomy" id="92897"/>
    <lineage>
        <taxon>Eukaryota</taxon>
        <taxon>Fungi</taxon>
        <taxon>Dikarya</taxon>
        <taxon>Ascomycota</taxon>
        <taxon>Pezizomycotina</taxon>
        <taxon>Sordariomycetes</taxon>
        <taxon>Sordariomycetidae</taxon>
        <taxon>Sordariales</taxon>
        <taxon>Lasiosphaeriaceae</taxon>
        <taxon>Cercophora</taxon>
    </lineage>
</organism>
<name>A0AA39XTR9_9PEZI</name>
<dbReference type="Pfam" id="PF19327">
    <property type="entry name" value="Ap4A_phos_N"/>
    <property type="match status" value="1"/>
</dbReference>
<proteinExistence type="predicted"/>
<dbReference type="PANTHER" id="PTHR38420:SF3">
    <property type="entry name" value="5',5'''-P-1,P-4-TETRAPHOSPHATE PHOSPHORYLASE 2"/>
    <property type="match status" value="1"/>
</dbReference>
<dbReference type="InterPro" id="IPR009163">
    <property type="entry name" value="Ap4A_phos1/2"/>
</dbReference>
<dbReference type="EMBL" id="JAULSV010000007">
    <property type="protein sequence ID" value="KAK0639506.1"/>
    <property type="molecule type" value="Genomic_DNA"/>
</dbReference>
<evidence type="ECO:0000313" key="5">
    <source>
        <dbReference type="Proteomes" id="UP001174936"/>
    </source>
</evidence>
<dbReference type="PANTHER" id="PTHR38420">
    <property type="entry name" value="AP-4-A PHOSPHORYLASE II"/>
    <property type="match status" value="1"/>
</dbReference>
<protein>
    <submittedName>
        <fullName evidence="4">HIT-like domain-containing protein</fullName>
    </submittedName>
</protein>
<feature type="domain" description="Ap4A phosphorylase 1/2 N-terminal" evidence="3">
    <location>
        <begin position="7"/>
        <end position="169"/>
    </location>
</feature>
<dbReference type="InterPro" id="IPR036265">
    <property type="entry name" value="HIT-like_sf"/>
</dbReference>
<gene>
    <name evidence="4" type="ORF">B0T16DRAFT_338556</name>
</gene>
<feature type="region of interest" description="Disordered" evidence="1">
    <location>
        <begin position="50"/>
        <end position="77"/>
    </location>
</feature>
<keyword evidence="5" id="KW-1185">Reference proteome</keyword>
<dbReference type="AlphaFoldDB" id="A0AA39XTR9"/>